<dbReference type="STRING" id="2018661.A0A2A2J5A0"/>
<name>A0A2A2J5A0_9BILA</name>
<keyword evidence="3 4" id="KW-0418">Kinase</keyword>
<evidence type="ECO:0000256" key="4">
    <source>
        <dbReference type="RuleBase" id="RU363090"/>
    </source>
</evidence>
<organism evidence="5 6">
    <name type="scientific">Diploscapter pachys</name>
    <dbReference type="NCBI Taxonomy" id="2018661"/>
    <lineage>
        <taxon>Eukaryota</taxon>
        <taxon>Metazoa</taxon>
        <taxon>Ecdysozoa</taxon>
        <taxon>Nematoda</taxon>
        <taxon>Chromadorea</taxon>
        <taxon>Rhabditida</taxon>
        <taxon>Rhabditina</taxon>
        <taxon>Rhabditomorpha</taxon>
        <taxon>Rhabditoidea</taxon>
        <taxon>Rhabditidae</taxon>
        <taxon>Diploscapter</taxon>
    </lineage>
</organism>
<dbReference type="PANTHER" id="PTHR12400">
    <property type="entry name" value="INOSITOL POLYPHOSPHATE KINASE"/>
    <property type="match status" value="1"/>
</dbReference>
<dbReference type="GO" id="GO:0046854">
    <property type="term" value="P:phosphatidylinositol phosphate biosynthetic process"/>
    <property type="evidence" value="ECO:0007669"/>
    <property type="project" value="TreeGrafter"/>
</dbReference>
<proteinExistence type="inferred from homology"/>
<keyword evidence="2 4" id="KW-0808">Transferase</keyword>
<comment type="caution">
    <text evidence="5">The sequence shown here is derived from an EMBL/GenBank/DDBJ whole genome shotgun (WGS) entry which is preliminary data.</text>
</comment>
<dbReference type="InterPro" id="IPR038286">
    <property type="entry name" value="IPK_sf"/>
</dbReference>
<evidence type="ECO:0000256" key="1">
    <source>
        <dbReference type="ARBA" id="ARBA00007374"/>
    </source>
</evidence>
<gene>
    <name evidence="5" type="ORF">WR25_05014</name>
</gene>
<evidence type="ECO:0000256" key="3">
    <source>
        <dbReference type="ARBA" id="ARBA00022777"/>
    </source>
</evidence>
<dbReference type="PANTHER" id="PTHR12400:SF83">
    <property type="entry name" value="KINASE"/>
    <property type="match status" value="1"/>
</dbReference>
<dbReference type="OrthoDB" id="2573163at2759"/>
<dbReference type="InterPro" id="IPR005522">
    <property type="entry name" value="IPK"/>
</dbReference>
<dbReference type="Proteomes" id="UP000218231">
    <property type="component" value="Unassembled WGS sequence"/>
</dbReference>
<comment type="similarity">
    <text evidence="1 4">Belongs to the inositol phosphokinase (IPK) family.</text>
</comment>
<dbReference type="GO" id="GO:0032958">
    <property type="term" value="P:inositol phosphate biosynthetic process"/>
    <property type="evidence" value="ECO:0007669"/>
    <property type="project" value="InterPro"/>
</dbReference>
<dbReference type="AlphaFoldDB" id="A0A2A2J5A0"/>
<protein>
    <recommendedName>
        <fullName evidence="4">Kinase</fullName>
        <ecNumber evidence="4">2.7.-.-</ecNumber>
    </recommendedName>
</protein>
<reference evidence="5 6" key="1">
    <citation type="journal article" date="2017" name="Curr. Biol.">
        <title>Genome architecture and evolution of a unichromosomal asexual nematode.</title>
        <authorList>
            <person name="Fradin H."/>
            <person name="Zegar C."/>
            <person name="Gutwein M."/>
            <person name="Lucas J."/>
            <person name="Kovtun M."/>
            <person name="Corcoran D."/>
            <person name="Baugh L.R."/>
            <person name="Kiontke K."/>
            <person name="Gunsalus K."/>
            <person name="Fitch D.H."/>
            <person name="Piano F."/>
        </authorList>
    </citation>
    <scope>NUCLEOTIDE SEQUENCE [LARGE SCALE GENOMIC DNA]</scope>
    <source>
        <strain evidence="5">PF1309</strain>
    </source>
</reference>
<keyword evidence="6" id="KW-1185">Reference proteome</keyword>
<dbReference type="GO" id="GO:0005737">
    <property type="term" value="C:cytoplasm"/>
    <property type="evidence" value="ECO:0007669"/>
    <property type="project" value="TreeGrafter"/>
</dbReference>
<dbReference type="EMBL" id="LIAE01010679">
    <property type="protein sequence ID" value="PAV56753.1"/>
    <property type="molecule type" value="Genomic_DNA"/>
</dbReference>
<evidence type="ECO:0000313" key="6">
    <source>
        <dbReference type="Proteomes" id="UP000218231"/>
    </source>
</evidence>
<dbReference type="SUPFAM" id="SSF56104">
    <property type="entry name" value="SAICAR synthase-like"/>
    <property type="match status" value="1"/>
</dbReference>
<dbReference type="EC" id="2.7.-.-" evidence="4"/>
<dbReference type="Pfam" id="PF03770">
    <property type="entry name" value="IPK"/>
    <property type="match status" value="1"/>
</dbReference>
<evidence type="ECO:0000256" key="2">
    <source>
        <dbReference type="ARBA" id="ARBA00022679"/>
    </source>
</evidence>
<dbReference type="Gene3D" id="3.30.470.160">
    <property type="entry name" value="Inositol polyphosphate kinase"/>
    <property type="match status" value="1"/>
</dbReference>
<dbReference type="GO" id="GO:0005634">
    <property type="term" value="C:nucleus"/>
    <property type="evidence" value="ECO:0007669"/>
    <property type="project" value="TreeGrafter"/>
</dbReference>
<accession>A0A2A2J5A0</accession>
<dbReference type="GO" id="GO:0000828">
    <property type="term" value="F:inositol hexakisphosphate kinase activity"/>
    <property type="evidence" value="ECO:0007669"/>
    <property type="project" value="TreeGrafter"/>
</dbReference>
<evidence type="ECO:0000313" key="5">
    <source>
        <dbReference type="EMBL" id="PAV56753.1"/>
    </source>
</evidence>
<sequence>MPKQLIPIAPRCCATMQGSSVTSLPACCADCLSSHSNILIPKSIEGSPILNKRKLPKNFLIMSDLTHGFVRPCVLDLKLGTRQHGDGASQKKVQSQEGKCQNTTSAKLGIRLCGMKYFPEMSEKFKCLDKYFGRSLSEAGLHAVISAFFAYSKLAVQEVLKRVDNIKEIIRNSEGMRFFGASLLIVIEGPDIGKEDNVGRNLSKVEVRLVDFAKATFSGFLSDGHYVGVDEGSILGLDTLCEFLKEPTSTVLHDQKA</sequence>